<reference evidence="2 3" key="1">
    <citation type="journal article" date="2018" name="Front. Plant Sci.">
        <title>Red Clover (Trifolium pratense) and Zigzag Clover (T. medium) - A Picture of Genomic Similarities and Differences.</title>
        <authorList>
            <person name="Dluhosova J."/>
            <person name="Istvanek J."/>
            <person name="Nedelnik J."/>
            <person name="Repkova J."/>
        </authorList>
    </citation>
    <scope>NUCLEOTIDE SEQUENCE [LARGE SCALE GENOMIC DNA]</scope>
    <source>
        <strain evidence="3">cv. 10/8</strain>
        <tissue evidence="2">Leaf</tissue>
    </source>
</reference>
<dbReference type="Proteomes" id="UP000265520">
    <property type="component" value="Unassembled WGS sequence"/>
</dbReference>
<dbReference type="AlphaFoldDB" id="A0A392REC1"/>
<dbReference type="Pfam" id="PF21473">
    <property type="entry name" value="OB_Ssb-like"/>
    <property type="match status" value="1"/>
</dbReference>
<accession>A0A392REC1</accession>
<evidence type="ECO:0000313" key="2">
    <source>
        <dbReference type="EMBL" id="MCI34557.1"/>
    </source>
</evidence>
<feature type="domain" description="Single-stranded DNA binding protein Ssb-like OB fold" evidence="1">
    <location>
        <begin position="2"/>
        <end position="56"/>
    </location>
</feature>
<dbReference type="SUPFAM" id="SSF50249">
    <property type="entry name" value="Nucleic acid-binding proteins"/>
    <property type="match status" value="1"/>
</dbReference>
<comment type="caution">
    <text evidence="2">The sequence shown here is derived from an EMBL/GenBank/DDBJ whole genome shotgun (WGS) entry which is preliminary data.</text>
</comment>
<evidence type="ECO:0000259" key="1">
    <source>
        <dbReference type="Pfam" id="PF21473"/>
    </source>
</evidence>
<evidence type="ECO:0000313" key="3">
    <source>
        <dbReference type="Proteomes" id="UP000265520"/>
    </source>
</evidence>
<dbReference type="InterPro" id="IPR048970">
    <property type="entry name" value="OB_Ssb-like"/>
</dbReference>
<feature type="non-terminal residue" evidence="2">
    <location>
        <position position="1"/>
    </location>
</feature>
<keyword evidence="3" id="KW-1185">Reference proteome</keyword>
<dbReference type="InterPro" id="IPR012340">
    <property type="entry name" value="NA-bd_OB-fold"/>
</dbReference>
<name>A0A392REC1_9FABA</name>
<organism evidence="2 3">
    <name type="scientific">Trifolium medium</name>
    <dbReference type="NCBI Taxonomy" id="97028"/>
    <lineage>
        <taxon>Eukaryota</taxon>
        <taxon>Viridiplantae</taxon>
        <taxon>Streptophyta</taxon>
        <taxon>Embryophyta</taxon>
        <taxon>Tracheophyta</taxon>
        <taxon>Spermatophyta</taxon>
        <taxon>Magnoliopsida</taxon>
        <taxon>eudicotyledons</taxon>
        <taxon>Gunneridae</taxon>
        <taxon>Pentapetalae</taxon>
        <taxon>rosids</taxon>
        <taxon>fabids</taxon>
        <taxon>Fabales</taxon>
        <taxon>Fabaceae</taxon>
        <taxon>Papilionoideae</taxon>
        <taxon>50 kb inversion clade</taxon>
        <taxon>NPAAA clade</taxon>
        <taxon>Hologalegina</taxon>
        <taxon>IRL clade</taxon>
        <taxon>Trifolieae</taxon>
        <taxon>Trifolium</taxon>
    </lineage>
</organism>
<protein>
    <recommendedName>
        <fullName evidence="1">Single-stranded DNA binding protein Ssb-like OB fold domain-containing protein</fullName>
    </recommendedName>
</protein>
<dbReference type="Gene3D" id="2.40.50.140">
    <property type="entry name" value="Nucleic acid-binding proteins"/>
    <property type="match status" value="1"/>
</dbReference>
<sequence>WILETMVGDETAVIVLKTRGPMNKPIRSLEGRMIKLKNARIELFKSSIRLMVNNEVDIEPSQVEEIIANVGNNMSSLNFKLRKL</sequence>
<proteinExistence type="predicted"/>
<dbReference type="EMBL" id="LXQA010214874">
    <property type="protein sequence ID" value="MCI34557.1"/>
    <property type="molecule type" value="Genomic_DNA"/>
</dbReference>